<dbReference type="RefSeq" id="WP_041961155.1">
    <property type="nucleotide sequence ID" value="NZ_JRPN01000220.1"/>
</dbReference>
<proteinExistence type="predicted"/>
<gene>
    <name evidence="3" type="ORF">MA20_48605</name>
</gene>
<keyword evidence="1" id="KW-0812">Transmembrane</keyword>
<evidence type="ECO:0000256" key="1">
    <source>
        <dbReference type="SAM" id="Phobius"/>
    </source>
</evidence>
<evidence type="ECO:0000313" key="4">
    <source>
        <dbReference type="Proteomes" id="UP000030377"/>
    </source>
</evidence>
<organism evidence="3 4">
    <name type="scientific">Bradyrhizobium japonicum</name>
    <dbReference type="NCBI Taxonomy" id="375"/>
    <lineage>
        <taxon>Bacteria</taxon>
        <taxon>Pseudomonadati</taxon>
        <taxon>Pseudomonadota</taxon>
        <taxon>Alphaproteobacteria</taxon>
        <taxon>Hyphomicrobiales</taxon>
        <taxon>Nitrobacteraceae</taxon>
        <taxon>Bradyrhizobium</taxon>
    </lineage>
</organism>
<evidence type="ECO:0000313" key="3">
    <source>
        <dbReference type="EMBL" id="KGT72721.1"/>
    </source>
</evidence>
<feature type="transmembrane region" description="Helical" evidence="1">
    <location>
        <begin position="67"/>
        <end position="87"/>
    </location>
</feature>
<dbReference type="EMBL" id="JRPN01000220">
    <property type="protein sequence ID" value="KGT72721.1"/>
    <property type="molecule type" value="Genomic_DNA"/>
</dbReference>
<name>A0A0A3XHS1_BRAJP</name>
<keyword evidence="1" id="KW-0472">Membrane</keyword>
<dbReference type="InterPro" id="IPR018677">
    <property type="entry name" value="DUF2157"/>
</dbReference>
<evidence type="ECO:0000259" key="2">
    <source>
        <dbReference type="Pfam" id="PF09925"/>
    </source>
</evidence>
<feature type="transmembrane region" description="Helical" evidence="1">
    <location>
        <begin position="41"/>
        <end position="61"/>
    </location>
</feature>
<dbReference type="Pfam" id="PF09925">
    <property type="entry name" value="DUF2157"/>
    <property type="match status" value="1"/>
</dbReference>
<comment type="caution">
    <text evidence="3">The sequence shown here is derived from an EMBL/GenBank/DDBJ whole genome shotgun (WGS) entry which is preliminary data.</text>
</comment>
<sequence length="88" mass="9788">MRRRDIILQEAEKWKQEGIISAEQFQQIAGRYPVLAQSSSLPVLGAILLGLGALTFIASNWQEVSPFAKLAIILLSLIVSYAAGEWFR</sequence>
<feature type="domain" description="DUF2157" evidence="2">
    <location>
        <begin position="12"/>
        <end position="87"/>
    </location>
</feature>
<keyword evidence="1" id="KW-1133">Transmembrane helix</keyword>
<accession>A0A0A3XHS1</accession>
<feature type="non-terminal residue" evidence="3">
    <location>
        <position position="88"/>
    </location>
</feature>
<dbReference type="Proteomes" id="UP000030377">
    <property type="component" value="Unassembled WGS sequence"/>
</dbReference>
<reference evidence="3 4" key="1">
    <citation type="submission" date="2014-09" db="EMBL/GenBank/DDBJ databases">
        <title>Draft genome of Bradyrhizobium japonicum Is-34.</title>
        <authorList>
            <person name="Tsurumaru H."/>
            <person name="Yamakawa T."/>
            <person name="Hashimoto S."/>
            <person name="Okizaki K."/>
            <person name="Kanesaki Y."/>
            <person name="Yoshikawa H."/>
            <person name="Yajima S."/>
        </authorList>
    </citation>
    <scope>NUCLEOTIDE SEQUENCE [LARGE SCALE GENOMIC DNA]</scope>
    <source>
        <strain evidence="3 4">Is-34</strain>
    </source>
</reference>
<dbReference type="AlphaFoldDB" id="A0A0A3XHS1"/>
<protein>
    <recommendedName>
        <fullName evidence="2">DUF2157 domain-containing protein</fullName>
    </recommendedName>
</protein>